<dbReference type="AlphaFoldDB" id="A0A4S8PP25"/>
<dbReference type="Gene3D" id="3.40.630.30">
    <property type="match status" value="1"/>
</dbReference>
<dbReference type="InterPro" id="IPR056934">
    <property type="entry name" value="SH3_Rv0428c"/>
</dbReference>
<reference evidence="2 3" key="1">
    <citation type="journal article" date="2018" name="Int. J. Syst. Evol. Microbiol.">
        <title>Glycomyces paridis sp. nov., isolated from the medicinal plant Paris polyphylla.</title>
        <authorList>
            <person name="Fang X.M."/>
            <person name="Bai J.L."/>
            <person name="Su J."/>
            <person name="Zhao L.L."/>
            <person name="Liu H.Y."/>
            <person name="Ma B.P."/>
            <person name="Zhang Y.Q."/>
            <person name="Yu L.Y."/>
        </authorList>
    </citation>
    <scope>NUCLEOTIDE SEQUENCE [LARGE SCALE GENOMIC DNA]</scope>
    <source>
        <strain evidence="2 3">CPCC 204357</strain>
    </source>
</reference>
<dbReference type="Pfam" id="PF24551">
    <property type="entry name" value="SH3_Rv0428c"/>
    <property type="match status" value="1"/>
</dbReference>
<dbReference type="PROSITE" id="PS51186">
    <property type="entry name" value="GNAT"/>
    <property type="match status" value="1"/>
</dbReference>
<keyword evidence="2" id="KW-0808">Transferase</keyword>
<dbReference type="SUPFAM" id="SSF55729">
    <property type="entry name" value="Acyl-CoA N-acyltransferases (Nat)"/>
    <property type="match status" value="2"/>
</dbReference>
<keyword evidence="3" id="KW-1185">Reference proteome</keyword>
<dbReference type="PANTHER" id="PTHR43072:SF60">
    <property type="entry name" value="L-2,4-DIAMINOBUTYRIC ACID ACETYLTRANSFERASE"/>
    <property type="match status" value="1"/>
</dbReference>
<proteinExistence type="predicted"/>
<protein>
    <submittedName>
        <fullName evidence="2">GNAT family N-acetyltransferase</fullName>
    </submittedName>
</protein>
<evidence type="ECO:0000259" key="1">
    <source>
        <dbReference type="PROSITE" id="PS51186"/>
    </source>
</evidence>
<name>A0A4S8PP25_9ACTN</name>
<dbReference type="InterPro" id="IPR056935">
    <property type="entry name" value="Rv0428c-like_C"/>
</dbReference>
<dbReference type="InterPro" id="IPR016181">
    <property type="entry name" value="Acyl_CoA_acyltransferase"/>
</dbReference>
<dbReference type="PANTHER" id="PTHR43072">
    <property type="entry name" value="N-ACETYLTRANSFERASE"/>
    <property type="match status" value="1"/>
</dbReference>
<feature type="domain" description="N-acetyltransferase" evidence="1">
    <location>
        <begin position="180"/>
        <end position="310"/>
    </location>
</feature>
<evidence type="ECO:0000313" key="2">
    <source>
        <dbReference type="EMBL" id="THV31505.1"/>
    </source>
</evidence>
<dbReference type="Pfam" id="PF24553">
    <property type="entry name" value="Rv0428c_C"/>
    <property type="match status" value="1"/>
</dbReference>
<dbReference type="Proteomes" id="UP000305792">
    <property type="component" value="Unassembled WGS sequence"/>
</dbReference>
<dbReference type="RefSeq" id="WP_136528375.1">
    <property type="nucleotide sequence ID" value="NZ_STGX01000002.1"/>
</dbReference>
<gene>
    <name evidence="2" type="ORF">E9998_03850</name>
</gene>
<evidence type="ECO:0000313" key="3">
    <source>
        <dbReference type="Proteomes" id="UP000305792"/>
    </source>
</evidence>
<dbReference type="OrthoDB" id="9775595at2"/>
<organism evidence="2 3">
    <name type="scientific">Glycomyces paridis</name>
    <dbReference type="NCBI Taxonomy" id="2126555"/>
    <lineage>
        <taxon>Bacteria</taxon>
        <taxon>Bacillati</taxon>
        <taxon>Actinomycetota</taxon>
        <taxon>Actinomycetes</taxon>
        <taxon>Glycomycetales</taxon>
        <taxon>Glycomycetaceae</taxon>
        <taxon>Glycomyces</taxon>
    </lineage>
</organism>
<sequence>MLGPEHIGRRVAVRIRLRDAEPGRRFTDVTGELIEVGPVCWRVLPDSVARSEAAVTIDADAVVAARAVPPKPTPFSEILALERALAATWPATETADLGGWLLRFAHGYTRRANSALALTAPPGGVDAAAAAVADWYRARGARPLIALAGPVTKRLEAELADRGWTAEAETVVMTKAIEAVDYDGEAVVADEPGPVHLAQSGRGAPAAAAVLGSGPGRGYAQIWRGGTDLAARGRGALAGDLVAVTGIGTAEAYRRRGLGTEVLRALEAWGASAGARRAALQVEADNDAALAMYAGLGYAERYRYGYRAAP</sequence>
<dbReference type="InterPro" id="IPR000182">
    <property type="entry name" value="GNAT_dom"/>
</dbReference>
<accession>A0A4S8PP25</accession>
<dbReference type="EMBL" id="STGX01000002">
    <property type="protein sequence ID" value="THV31505.1"/>
    <property type="molecule type" value="Genomic_DNA"/>
</dbReference>
<dbReference type="GO" id="GO:0016747">
    <property type="term" value="F:acyltransferase activity, transferring groups other than amino-acyl groups"/>
    <property type="evidence" value="ECO:0007669"/>
    <property type="project" value="InterPro"/>
</dbReference>
<comment type="caution">
    <text evidence="2">The sequence shown here is derived from an EMBL/GenBank/DDBJ whole genome shotgun (WGS) entry which is preliminary data.</text>
</comment>